<reference evidence="1 2" key="1">
    <citation type="submission" date="2019-07" db="EMBL/GenBank/DDBJ databases">
        <title>Whole genome shotgun sequence of Kocuria flava NBRC 107626.</title>
        <authorList>
            <person name="Hosoyama A."/>
            <person name="Uohara A."/>
            <person name="Ohji S."/>
            <person name="Ichikawa N."/>
        </authorList>
    </citation>
    <scope>NUCLEOTIDE SEQUENCE [LARGE SCALE GENOMIC DNA]</scope>
    <source>
        <strain evidence="1 2">NBRC 107626</strain>
    </source>
</reference>
<dbReference type="Proteomes" id="UP000321155">
    <property type="component" value="Unassembled WGS sequence"/>
</dbReference>
<name>A0ABQ0X7X2_9MICC</name>
<organism evidence="1 2">
    <name type="scientific">Kocuria flava</name>
    <dbReference type="NCBI Taxonomy" id="446860"/>
    <lineage>
        <taxon>Bacteria</taxon>
        <taxon>Bacillati</taxon>
        <taxon>Actinomycetota</taxon>
        <taxon>Actinomycetes</taxon>
        <taxon>Micrococcales</taxon>
        <taxon>Micrococcaceae</taxon>
        <taxon>Kocuria</taxon>
    </lineage>
</organism>
<sequence>MVEITADDLARALEGAASSFAPGELAYLALTSKVELPLRDRLAWSLYTSRPDLVIAREWHRKGKRIDLALLNRGATPIALVEAKALYSFDVVTPDRANVRKYTRMVEADMAKAFKLLDGHSAPVFALVLITHPMGVPPDLGGVIKYRPGIETALTRATQGDIRTGAWATLSSALEPMGPAVYGSLMAGKAFGVEVIVDYWIVGPTVDRRGEHVSASLTGNRIDGQSRGIRNLTAGDSP</sequence>
<gene>
    <name evidence="1" type="ORF">KFL01_28880</name>
</gene>
<proteinExistence type="predicted"/>
<protein>
    <recommendedName>
        <fullName evidence="3">NERD domain-containing protein</fullName>
    </recommendedName>
</protein>
<evidence type="ECO:0008006" key="3">
    <source>
        <dbReference type="Google" id="ProtNLM"/>
    </source>
</evidence>
<evidence type="ECO:0000313" key="2">
    <source>
        <dbReference type="Proteomes" id="UP000321155"/>
    </source>
</evidence>
<comment type="caution">
    <text evidence="1">The sequence shown here is derived from an EMBL/GenBank/DDBJ whole genome shotgun (WGS) entry which is preliminary data.</text>
</comment>
<keyword evidence="2" id="KW-1185">Reference proteome</keyword>
<dbReference type="EMBL" id="BJZR01000136">
    <property type="protein sequence ID" value="GEO93582.1"/>
    <property type="molecule type" value="Genomic_DNA"/>
</dbReference>
<dbReference type="RefSeq" id="WP_147050706.1">
    <property type="nucleotide sequence ID" value="NZ_BJZR01000136.1"/>
</dbReference>
<accession>A0ABQ0X7X2</accession>
<evidence type="ECO:0000313" key="1">
    <source>
        <dbReference type="EMBL" id="GEO93582.1"/>
    </source>
</evidence>